<proteinExistence type="predicted"/>
<evidence type="ECO:0000313" key="5">
    <source>
        <dbReference type="Proteomes" id="UP000241566"/>
    </source>
</evidence>
<feature type="transmembrane region" description="Helical" evidence="1">
    <location>
        <begin position="43"/>
        <end position="61"/>
    </location>
</feature>
<evidence type="ECO:0000256" key="1">
    <source>
        <dbReference type="SAM" id="Phobius"/>
    </source>
</evidence>
<dbReference type="AlphaFoldDB" id="A0A0D8MSK7"/>
<dbReference type="Proteomes" id="UP000240410">
    <property type="component" value="Unassembled WGS sequence"/>
</dbReference>
<dbReference type="EMBL" id="PYOJ01000029">
    <property type="protein sequence ID" value="PSV87380.1"/>
    <property type="molecule type" value="Genomic_DNA"/>
</dbReference>
<dbReference type="NCBIfam" id="TIGR02975">
    <property type="entry name" value="phageshock_pspG"/>
    <property type="match status" value="1"/>
</dbReference>
<name>A0A0D8MSK7_PHOLE</name>
<dbReference type="RefSeq" id="WP_008986113.1">
    <property type="nucleotide sequence ID" value="NZ_CP131601.1"/>
</dbReference>
<dbReference type="OrthoDB" id="5894062at2"/>
<comment type="caution">
    <text evidence="3">The sequence shown here is derived from an EMBL/GenBank/DDBJ whole genome shotgun (WGS) entry which is preliminary data.</text>
</comment>
<organism evidence="3 4">
    <name type="scientific">Photobacterium leiognathi</name>
    <dbReference type="NCBI Taxonomy" id="553611"/>
    <lineage>
        <taxon>Bacteria</taxon>
        <taxon>Pseudomonadati</taxon>
        <taxon>Pseudomonadota</taxon>
        <taxon>Gammaproteobacteria</taxon>
        <taxon>Vibrionales</taxon>
        <taxon>Vibrionaceae</taxon>
        <taxon>Photobacterium</taxon>
    </lineage>
</organism>
<evidence type="ECO:0000313" key="2">
    <source>
        <dbReference type="EMBL" id="PSV80755.1"/>
    </source>
</evidence>
<protein>
    <submittedName>
        <fullName evidence="3">Envelope stress response protein PspG</fullName>
    </submittedName>
</protein>
<dbReference type="EMBL" id="PYOI01000019">
    <property type="protein sequence ID" value="PSV80755.1"/>
    <property type="molecule type" value="Genomic_DNA"/>
</dbReference>
<dbReference type="STRING" id="553611.GCA_001557755_01171"/>
<evidence type="ECO:0000313" key="4">
    <source>
        <dbReference type="Proteomes" id="UP000240410"/>
    </source>
</evidence>
<reference evidence="3 4" key="1">
    <citation type="submission" date="2018-03" db="EMBL/GenBank/DDBJ databases">
        <title>Whole genome sequencing of Histamine producing bacteria.</title>
        <authorList>
            <person name="Butler K."/>
        </authorList>
    </citation>
    <scope>NUCLEOTIDE SEQUENCE [LARGE SCALE GENOMIC DNA]</scope>
    <source>
        <strain evidence="2 5">ATCC 25521</strain>
        <strain evidence="3 4">ATCC 33979</strain>
    </source>
</reference>
<keyword evidence="5" id="KW-1185">Reference proteome</keyword>
<keyword evidence="1" id="KW-0812">Transmembrane</keyword>
<dbReference type="GeneID" id="99741107"/>
<accession>A0A0D8MSK7</accession>
<gene>
    <name evidence="3" type="primary">pspG</name>
    <name evidence="3" type="ORF">CTM89_17640</name>
    <name evidence="2" type="ORF">CTM94_13495</name>
</gene>
<evidence type="ECO:0000313" key="3">
    <source>
        <dbReference type="EMBL" id="PSV87380.1"/>
    </source>
</evidence>
<sequence>MFEFLFLLTFALVLVFTGVSIIGMMIAVAAGFAIMAVVGMLGLVIKLLPWILLIAVVIWLVRDNKEVQNYKERLSRSRRY</sequence>
<keyword evidence="1" id="KW-1133">Transmembrane helix</keyword>
<dbReference type="Pfam" id="PF09583">
    <property type="entry name" value="Phageshock_PspG"/>
    <property type="match status" value="1"/>
</dbReference>
<dbReference type="InterPro" id="IPR014318">
    <property type="entry name" value="Phageshock_PspG"/>
</dbReference>
<keyword evidence="1" id="KW-0472">Membrane</keyword>
<dbReference type="Proteomes" id="UP000241566">
    <property type="component" value="Unassembled WGS sequence"/>
</dbReference>